<feature type="signal peptide" evidence="1">
    <location>
        <begin position="1"/>
        <end position="19"/>
    </location>
</feature>
<dbReference type="OrthoDB" id="1281297at2759"/>
<proteinExistence type="predicted"/>
<dbReference type="EMBL" id="CACSLK010030308">
    <property type="protein sequence ID" value="CAA0837699.1"/>
    <property type="molecule type" value="Genomic_DNA"/>
</dbReference>
<dbReference type="AlphaFoldDB" id="A0A9N7NVD4"/>
<evidence type="ECO:0008006" key="4">
    <source>
        <dbReference type="Google" id="ProtNLM"/>
    </source>
</evidence>
<reference evidence="2" key="1">
    <citation type="submission" date="2019-12" db="EMBL/GenBank/DDBJ databases">
        <authorList>
            <person name="Scholes J."/>
        </authorList>
    </citation>
    <scope>NUCLEOTIDE SEQUENCE</scope>
</reference>
<keyword evidence="3" id="KW-1185">Reference proteome</keyword>
<feature type="chain" id="PRO_5040346472" description="Thionin-like protein" evidence="1">
    <location>
        <begin position="20"/>
        <end position="99"/>
    </location>
</feature>
<protein>
    <recommendedName>
        <fullName evidence="4">Thionin-like protein</fullName>
    </recommendedName>
</protein>
<evidence type="ECO:0000313" key="3">
    <source>
        <dbReference type="Proteomes" id="UP001153555"/>
    </source>
</evidence>
<organism evidence="2 3">
    <name type="scientific">Striga hermonthica</name>
    <name type="common">Purple witchweed</name>
    <name type="synonym">Buchnera hermonthica</name>
    <dbReference type="NCBI Taxonomy" id="68872"/>
    <lineage>
        <taxon>Eukaryota</taxon>
        <taxon>Viridiplantae</taxon>
        <taxon>Streptophyta</taxon>
        <taxon>Embryophyta</taxon>
        <taxon>Tracheophyta</taxon>
        <taxon>Spermatophyta</taxon>
        <taxon>Magnoliopsida</taxon>
        <taxon>eudicotyledons</taxon>
        <taxon>Gunneridae</taxon>
        <taxon>Pentapetalae</taxon>
        <taxon>asterids</taxon>
        <taxon>lamiids</taxon>
        <taxon>Lamiales</taxon>
        <taxon>Orobanchaceae</taxon>
        <taxon>Buchnereae</taxon>
        <taxon>Striga</taxon>
    </lineage>
</organism>
<evidence type="ECO:0000313" key="2">
    <source>
        <dbReference type="EMBL" id="CAA0837699.1"/>
    </source>
</evidence>
<comment type="caution">
    <text evidence="2">The sequence shown here is derived from an EMBL/GenBank/DDBJ whole genome shotgun (WGS) entry which is preliminary data.</text>
</comment>
<gene>
    <name evidence="2" type="ORF">SHERM_04516</name>
</gene>
<name>A0A9N7NVD4_STRHE</name>
<sequence>MITGLMLLMAMLSVRSVTSHFPPGTCIKHCVAECTLSGIDVAICTKYCPVRCLSQQISTKQHYCNLGCMLNTCAEFTKDEKAMSDCVSKCNKTKCKINV</sequence>
<dbReference type="Proteomes" id="UP001153555">
    <property type="component" value="Unassembled WGS sequence"/>
</dbReference>
<accession>A0A9N7NVD4</accession>
<evidence type="ECO:0000256" key="1">
    <source>
        <dbReference type="SAM" id="SignalP"/>
    </source>
</evidence>
<keyword evidence="1" id="KW-0732">Signal</keyword>